<sequence length="337" mass="37817">MTMPDSGPLDTTYGAAFIGLIGSAILYGVTLLQTFYYYKQYPNDSWITKSLVFVLWLLDTGHLLLCTIALYSYLISNFNNPAALHRSSWSMNLQTDCNGLIGFIVQCFFARRVWIMSRNRVLTVLIVVLAGFYCGLGVVFTVKGWLPSSGHEQIPKAYMGHNHRARKCSCSGYPDSGFLVLLFEQESDRFRKFDYGVDHKVFDSRSIMGESVSPHLLYSSIIAFISVVTFATMPTNYVWLAFFWLIGKCYVNSLLAALNSRESLREQVAPRENTFVQLTPFRAIVSSNGQIVFEPQTPVDHHPSDKESGRFGISPTTIAVSVQTHTVTDYNRPSTGS</sequence>
<name>A0A8H5B326_9AGAR</name>
<reference evidence="3 4" key="1">
    <citation type="journal article" date="2020" name="ISME J.">
        <title>Uncovering the hidden diversity of litter-decomposition mechanisms in mushroom-forming fungi.</title>
        <authorList>
            <person name="Floudas D."/>
            <person name="Bentzer J."/>
            <person name="Ahren D."/>
            <person name="Johansson T."/>
            <person name="Persson P."/>
            <person name="Tunlid A."/>
        </authorList>
    </citation>
    <scope>NUCLEOTIDE SEQUENCE [LARGE SCALE GENOMIC DNA]</scope>
    <source>
        <strain evidence="3 4">CBS 101986</strain>
    </source>
</reference>
<organism evidence="3 4">
    <name type="scientific">Psilocybe cf. subviscida</name>
    <dbReference type="NCBI Taxonomy" id="2480587"/>
    <lineage>
        <taxon>Eukaryota</taxon>
        <taxon>Fungi</taxon>
        <taxon>Dikarya</taxon>
        <taxon>Basidiomycota</taxon>
        <taxon>Agaricomycotina</taxon>
        <taxon>Agaricomycetes</taxon>
        <taxon>Agaricomycetidae</taxon>
        <taxon>Agaricales</taxon>
        <taxon>Agaricineae</taxon>
        <taxon>Strophariaceae</taxon>
        <taxon>Psilocybe</taxon>
    </lineage>
</organism>
<dbReference type="PANTHER" id="PTHR40465:SF1">
    <property type="entry name" value="DUF6534 DOMAIN-CONTAINING PROTEIN"/>
    <property type="match status" value="1"/>
</dbReference>
<dbReference type="OrthoDB" id="2738831at2759"/>
<proteinExistence type="predicted"/>
<feature type="domain" description="DUF6534" evidence="2">
    <location>
        <begin position="221"/>
        <end position="263"/>
    </location>
</feature>
<keyword evidence="1" id="KW-0472">Membrane</keyword>
<feature type="transmembrane region" description="Helical" evidence="1">
    <location>
        <begin position="121"/>
        <end position="146"/>
    </location>
</feature>
<protein>
    <recommendedName>
        <fullName evidence="2">DUF6534 domain-containing protein</fullName>
    </recommendedName>
</protein>
<feature type="transmembrane region" description="Helical" evidence="1">
    <location>
        <begin position="50"/>
        <end position="74"/>
    </location>
</feature>
<dbReference type="EMBL" id="JAACJJ010000043">
    <property type="protein sequence ID" value="KAF5315406.1"/>
    <property type="molecule type" value="Genomic_DNA"/>
</dbReference>
<dbReference type="Pfam" id="PF20152">
    <property type="entry name" value="DUF6534"/>
    <property type="match status" value="1"/>
</dbReference>
<evidence type="ECO:0000256" key="1">
    <source>
        <dbReference type="SAM" id="Phobius"/>
    </source>
</evidence>
<feature type="transmembrane region" description="Helical" evidence="1">
    <location>
        <begin position="12"/>
        <end position="38"/>
    </location>
</feature>
<evidence type="ECO:0000313" key="3">
    <source>
        <dbReference type="EMBL" id="KAF5315406.1"/>
    </source>
</evidence>
<dbReference type="Proteomes" id="UP000567179">
    <property type="component" value="Unassembled WGS sequence"/>
</dbReference>
<dbReference type="PANTHER" id="PTHR40465">
    <property type="entry name" value="CHROMOSOME 1, WHOLE GENOME SHOTGUN SEQUENCE"/>
    <property type="match status" value="1"/>
</dbReference>
<keyword evidence="1" id="KW-1133">Transmembrane helix</keyword>
<keyword evidence="4" id="KW-1185">Reference proteome</keyword>
<dbReference type="InterPro" id="IPR045339">
    <property type="entry name" value="DUF6534"/>
</dbReference>
<dbReference type="AlphaFoldDB" id="A0A8H5B326"/>
<gene>
    <name evidence="3" type="ORF">D9619_007310</name>
</gene>
<accession>A0A8H5B326</accession>
<keyword evidence="1" id="KW-0812">Transmembrane</keyword>
<evidence type="ECO:0000313" key="4">
    <source>
        <dbReference type="Proteomes" id="UP000567179"/>
    </source>
</evidence>
<feature type="transmembrane region" description="Helical" evidence="1">
    <location>
        <begin position="215"/>
        <end position="233"/>
    </location>
</feature>
<comment type="caution">
    <text evidence="3">The sequence shown here is derived from an EMBL/GenBank/DDBJ whole genome shotgun (WGS) entry which is preliminary data.</text>
</comment>
<evidence type="ECO:0000259" key="2">
    <source>
        <dbReference type="Pfam" id="PF20152"/>
    </source>
</evidence>